<keyword evidence="2" id="KW-1185">Reference proteome</keyword>
<dbReference type="Pfam" id="PF14084">
    <property type="entry name" value="DUF4264"/>
    <property type="match status" value="1"/>
</dbReference>
<dbReference type="InterPro" id="IPR012190">
    <property type="entry name" value="UCP036698"/>
</dbReference>
<organism evidence="1 2">
    <name type="scientific">Desulfofundulus thermobenzoicus</name>
    <dbReference type="NCBI Taxonomy" id="29376"/>
    <lineage>
        <taxon>Bacteria</taxon>
        <taxon>Bacillati</taxon>
        <taxon>Bacillota</taxon>
        <taxon>Clostridia</taxon>
        <taxon>Eubacteriales</taxon>
        <taxon>Peptococcaceae</taxon>
        <taxon>Desulfofundulus</taxon>
    </lineage>
</organism>
<dbReference type="AlphaFoldDB" id="A0A6N7ITC5"/>
<sequence>MKQSDGKQEGKLELIATKSFTPYQDMYKVVDFLNKSLKHKRLMFGLTKDAEKGTMNISIYEI</sequence>
<dbReference type="Proteomes" id="UP000441717">
    <property type="component" value="Unassembled WGS sequence"/>
</dbReference>
<proteinExistence type="predicted"/>
<evidence type="ECO:0000313" key="1">
    <source>
        <dbReference type="EMBL" id="MQL53375.1"/>
    </source>
</evidence>
<dbReference type="EMBL" id="WHYR01000047">
    <property type="protein sequence ID" value="MQL53375.1"/>
    <property type="molecule type" value="Genomic_DNA"/>
</dbReference>
<reference evidence="1 2" key="1">
    <citation type="submission" date="2019-10" db="EMBL/GenBank/DDBJ databases">
        <title>Comparative genomics of sulfur disproportionating microorganisms.</title>
        <authorList>
            <person name="Ward L.M."/>
            <person name="Bertran E."/>
            <person name="Johnston D."/>
        </authorList>
    </citation>
    <scope>NUCLEOTIDE SEQUENCE [LARGE SCALE GENOMIC DNA]</scope>
    <source>
        <strain evidence="1 2">DSM 14055</strain>
    </source>
</reference>
<evidence type="ECO:0000313" key="2">
    <source>
        <dbReference type="Proteomes" id="UP000441717"/>
    </source>
</evidence>
<protein>
    <submittedName>
        <fullName evidence="1">DUF4264 domain-containing protein</fullName>
    </submittedName>
</protein>
<accession>A0A6N7ITC5</accession>
<dbReference type="PIRSF" id="PIRSF036698">
    <property type="entry name" value="UCP036698"/>
    <property type="match status" value="1"/>
</dbReference>
<gene>
    <name evidence="1" type="ORF">GFC01_14130</name>
</gene>
<comment type="caution">
    <text evidence="1">The sequence shown here is derived from an EMBL/GenBank/DDBJ whole genome shotgun (WGS) entry which is preliminary data.</text>
</comment>
<dbReference type="RefSeq" id="WP_152947848.1">
    <property type="nucleotide sequence ID" value="NZ_WHYR01000047.1"/>
</dbReference>
<name>A0A6N7ITC5_9FIRM</name>
<dbReference type="OrthoDB" id="2382360at2"/>